<feature type="region of interest" description="Disordered" evidence="1">
    <location>
        <begin position="36"/>
        <end position="60"/>
    </location>
</feature>
<protein>
    <submittedName>
        <fullName evidence="2">Uncharacterized protein</fullName>
    </submittedName>
</protein>
<dbReference type="AlphaFoldDB" id="A0A024VB96"/>
<accession>A0A024VB96</accession>
<evidence type="ECO:0000313" key="3">
    <source>
        <dbReference type="Proteomes" id="UP000030690"/>
    </source>
</evidence>
<evidence type="ECO:0000313" key="2">
    <source>
        <dbReference type="EMBL" id="ETW19842.1"/>
    </source>
</evidence>
<proteinExistence type="predicted"/>
<gene>
    <name evidence="2" type="ORF">PFFVO_01317</name>
</gene>
<evidence type="ECO:0000256" key="1">
    <source>
        <dbReference type="SAM" id="MobiDB-lite"/>
    </source>
</evidence>
<dbReference type="EMBL" id="KI925057">
    <property type="protein sequence ID" value="ETW19842.1"/>
    <property type="molecule type" value="Genomic_DNA"/>
</dbReference>
<sequence length="60" mass="7433">MFIVIIKKDIFFMNIQKFKKRDLEIIKNKYIQKQNISHKKKKKTKKKLQNENINTNFYSL</sequence>
<feature type="compositionally biased region" description="Polar residues" evidence="1">
    <location>
        <begin position="50"/>
        <end position="60"/>
    </location>
</feature>
<dbReference type="Proteomes" id="UP000030690">
    <property type="component" value="Unassembled WGS sequence"/>
</dbReference>
<organism evidence="2 3">
    <name type="scientific">Plasmodium falciparum Vietnam Oak-Knoll</name>
    <name type="common">FVO</name>
    <dbReference type="NCBI Taxonomy" id="1036723"/>
    <lineage>
        <taxon>Eukaryota</taxon>
        <taxon>Sar</taxon>
        <taxon>Alveolata</taxon>
        <taxon>Apicomplexa</taxon>
        <taxon>Aconoidasida</taxon>
        <taxon>Haemosporida</taxon>
        <taxon>Plasmodiidae</taxon>
        <taxon>Plasmodium</taxon>
        <taxon>Plasmodium (Laverania)</taxon>
    </lineage>
</organism>
<reference evidence="2 3" key="1">
    <citation type="submission" date="2013-02" db="EMBL/GenBank/DDBJ databases">
        <title>The Genome Annotation of Plasmodium falciparum Vietnam Oak-Knoll (FVO).</title>
        <authorList>
            <consortium name="The Broad Institute Genome Sequencing Platform"/>
            <consortium name="The Broad Institute Genome Sequencing Center for Infectious Disease"/>
            <person name="Neafsey D."/>
            <person name="Hoffman S."/>
            <person name="Volkman S."/>
            <person name="Rosenthal P."/>
            <person name="Walker B."/>
            <person name="Young S.K."/>
            <person name="Zeng Q."/>
            <person name="Gargeya S."/>
            <person name="Fitzgerald M."/>
            <person name="Haas B."/>
            <person name="Abouelleil A."/>
            <person name="Allen A.W."/>
            <person name="Alvarado L."/>
            <person name="Arachchi H.M."/>
            <person name="Berlin A.M."/>
            <person name="Chapman S.B."/>
            <person name="Gainer-Dewar J."/>
            <person name="Goldberg J."/>
            <person name="Griggs A."/>
            <person name="Gujja S."/>
            <person name="Hansen M."/>
            <person name="Howarth C."/>
            <person name="Imamovic A."/>
            <person name="Ireland A."/>
            <person name="Larimer J."/>
            <person name="McCowan C."/>
            <person name="Murphy C."/>
            <person name="Pearson M."/>
            <person name="Poon T.W."/>
            <person name="Priest M."/>
            <person name="Roberts A."/>
            <person name="Saif S."/>
            <person name="Shea T."/>
            <person name="Sisk P."/>
            <person name="Sykes S."/>
            <person name="Wortman J."/>
            <person name="Nusbaum C."/>
            <person name="Birren B."/>
        </authorList>
    </citation>
    <scope>NUCLEOTIDE SEQUENCE [LARGE SCALE GENOMIC DNA]</scope>
    <source>
        <strain evidence="3">Vietnam Oak-Knoll (FVO)</strain>
    </source>
</reference>
<reference evidence="2 3" key="2">
    <citation type="submission" date="2013-02" db="EMBL/GenBank/DDBJ databases">
        <title>The Genome Sequence of Plasmodium falciparum Vietnam Oak-Knoll (FVO).</title>
        <authorList>
            <consortium name="The Broad Institute Genome Sequencing Platform"/>
            <consortium name="The Broad Institute Genome Sequencing Center for Infectious Disease"/>
            <person name="Neafsey D."/>
            <person name="Cheeseman I."/>
            <person name="Volkman S."/>
            <person name="Adams J."/>
            <person name="Walker B."/>
            <person name="Young S.K."/>
            <person name="Zeng Q."/>
            <person name="Gargeya S."/>
            <person name="Fitzgerald M."/>
            <person name="Haas B."/>
            <person name="Abouelleil A."/>
            <person name="Alvarado L."/>
            <person name="Arachchi H.M."/>
            <person name="Berlin A.M."/>
            <person name="Chapman S.B."/>
            <person name="Dewar J."/>
            <person name="Goldberg J."/>
            <person name="Griggs A."/>
            <person name="Gujja S."/>
            <person name="Hansen M."/>
            <person name="Howarth C."/>
            <person name="Imamovic A."/>
            <person name="Larimer J."/>
            <person name="McCowan C."/>
            <person name="Murphy C."/>
            <person name="Neiman D."/>
            <person name="Pearson M."/>
            <person name="Priest M."/>
            <person name="Roberts A."/>
            <person name="Saif S."/>
            <person name="Shea T."/>
            <person name="Sisk P."/>
            <person name="Sykes S."/>
            <person name="Wortman J."/>
            <person name="Nusbaum C."/>
            <person name="Birren B."/>
        </authorList>
    </citation>
    <scope>NUCLEOTIDE SEQUENCE [LARGE SCALE GENOMIC DNA]</scope>
    <source>
        <strain evidence="3">Vietnam Oak-Knoll (FVO)</strain>
    </source>
</reference>
<feature type="compositionally biased region" description="Basic residues" evidence="1">
    <location>
        <begin position="36"/>
        <end position="47"/>
    </location>
</feature>
<name>A0A024VB96_PLAFA</name>